<dbReference type="SMART" id="SM00490">
    <property type="entry name" value="HELICc"/>
    <property type="match status" value="1"/>
</dbReference>
<feature type="region of interest" description="Disordered" evidence="5">
    <location>
        <begin position="652"/>
        <end position="678"/>
    </location>
</feature>
<accession>A0A9W7GIT0</accession>
<dbReference type="GO" id="GO:0005524">
    <property type="term" value="F:ATP binding"/>
    <property type="evidence" value="ECO:0007669"/>
    <property type="project" value="UniProtKB-KW"/>
</dbReference>
<keyword evidence="4" id="KW-0067">ATP-binding</keyword>
<sequence>MYGDGGVDWDAFDLDSVVAASSSAPVPTPSHPPLVKKTMLPPSLNLSQPSIKPRAPAPAPAVAQAPPAPHPPTVTKAKIPYNKDGLTQTLIKNSGFNCKMKCGWDVQKHQRTAVVQSLKARRIILAYDMGLGKTLIGCLLARAYHKTIPNVRVVIVTTKSMKSDWQNTAEAKVGGCGPLQLYNWGATLPTPNEVMSKFTAGVKTQSKMKSGKKKGGKKEKKVADSSDSESSDADSDSDSDSGSESNDSDFDAGADIDAKTKLSSPTKSTSAPSPLKAPSTPPVTDDDPPKYIVIFDEAHRLQSTETKTTKSALDLSLHKSCVGCFLLTGTPMKNGKPCNIFSLLKMIKHPLGKNKKKFEIRYCNGRDVYFGPRKVWDAKGSSNLDELHLLIGEWMLRKTKEECLDLKGKKRELRKVEVSASSKSYYKRELLEVARIHKESRKENSRIGKDSILGALQKLSVASSISKVEATVSLVETLLWKEDAVVIFTGFKKTAQKIWKQFGEKGLKAELVTGDTKEVDRPEAVRKFQDGESPVFIGTYGSAGVGITLTKAATIILVDRPWTPGDTFQAEDRVRRIGQEKEVLSIWLQAFPWDDQVDEMIKTKENVASAVLETNTGKSSKASTGTSLSINLLIKAAVQQANNLQNSGFTTVQGSSSGGGGSKLMQQSKLSFSSSQGK</sequence>
<dbReference type="PANTHER" id="PTHR45766">
    <property type="entry name" value="DNA ANNEALING HELICASE AND ENDONUCLEASE ZRANB3 FAMILY MEMBER"/>
    <property type="match status" value="1"/>
</dbReference>
<dbReference type="Pfam" id="PF00176">
    <property type="entry name" value="SNF2-rel_dom"/>
    <property type="match status" value="1"/>
</dbReference>
<keyword evidence="3" id="KW-0347">Helicase</keyword>
<dbReference type="Gene3D" id="3.40.50.10810">
    <property type="entry name" value="Tandem AAA-ATPase domain"/>
    <property type="match status" value="2"/>
</dbReference>
<keyword evidence="1" id="KW-0547">Nucleotide-binding</keyword>
<dbReference type="Proteomes" id="UP001165065">
    <property type="component" value="Unassembled WGS sequence"/>
</dbReference>
<feature type="region of interest" description="Disordered" evidence="5">
    <location>
        <begin position="201"/>
        <end position="289"/>
    </location>
</feature>
<protein>
    <recommendedName>
        <fullName evidence="6">Helicase C-terminal domain-containing protein</fullName>
    </recommendedName>
</protein>
<dbReference type="InterPro" id="IPR038718">
    <property type="entry name" value="SNF2-like_sf"/>
</dbReference>
<evidence type="ECO:0000256" key="5">
    <source>
        <dbReference type="SAM" id="MobiDB-lite"/>
    </source>
</evidence>
<feature type="compositionally biased region" description="Polar residues" evidence="5">
    <location>
        <begin position="664"/>
        <end position="678"/>
    </location>
</feature>
<feature type="compositionally biased region" description="Low complexity" evidence="5">
    <location>
        <begin position="261"/>
        <end position="278"/>
    </location>
</feature>
<dbReference type="GO" id="GO:0006281">
    <property type="term" value="P:DNA repair"/>
    <property type="evidence" value="ECO:0007669"/>
    <property type="project" value="TreeGrafter"/>
</dbReference>
<dbReference type="SMART" id="SM00487">
    <property type="entry name" value="DEXDc"/>
    <property type="match status" value="1"/>
</dbReference>
<name>A0A9W7GIT0_9STRA</name>
<dbReference type="OrthoDB" id="2801544at2759"/>
<keyword evidence="2" id="KW-0378">Hydrolase</keyword>
<feature type="region of interest" description="Disordered" evidence="5">
    <location>
        <begin position="21"/>
        <end position="77"/>
    </location>
</feature>
<organism evidence="7 8">
    <name type="scientific">Triparma columacea</name>
    <dbReference type="NCBI Taxonomy" id="722753"/>
    <lineage>
        <taxon>Eukaryota</taxon>
        <taxon>Sar</taxon>
        <taxon>Stramenopiles</taxon>
        <taxon>Ochrophyta</taxon>
        <taxon>Bolidophyceae</taxon>
        <taxon>Parmales</taxon>
        <taxon>Triparmaceae</taxon>
        <taxon>Triparma</taxon>
    </lineage>
</organism>
<feature type="compositionally biased region" description="Basic residues" evidence="5">
    <location>
        <begin position="209"/>
        <end position="220"/>
    </location>
</feature>
<dbReference type="PROSITE" id="PS51194">
    <property type="entry name" value="HELICASE_CTER"/>
    <property type="match status" value="1"/>
</dbReference>
<feature type="compositionally biased region" description="Acidic residues" evidence="5">
    <location>
        <begin position="226"/>
        <end position="254"/>
    </location>
</feature>
<proteinExistence type="predicted"/>
<evidence type="ECO:0000259" key="6">
    <source>
        <dbReference type="PROSITE" id="PS51194"/>
    </source>
</evidence>
<dbReference type="InterPro" id="IPR001650">
    <property type="entry name" value="Helicase_C-like"/>
</dbReference>
<dbReference type="InterPro" id="IPR000330">
    <property type="entry name" value="SNF2_N"/>
</dbReference>
<evidence type="ECO:0000256" key="3">
    <source>
        <dbReference type="ARBA" id="ARBA00022806"/>
    </source>
</evidence>
<dbReference type="EMBL" id="BRYA01001530">
    <property type="protein sequence ID" value="GMI45023.1"/>
    <property type="molecule type" value="Genomic_DNA"/>
</dbReference>
<dbReference type="SUPFAM" id="SSF52540">
    <property type="entry name" value="P-loop containing nucleoside triphosphate hydrolases"/>
    <property type="match status" value="2"/>
</dbReference>
<evidence type="ECO:0000313" key="7">
    <source>
        <dbReference type="EMBL" id="GMI45023.1"/>
    </source>
</evidence>
<dbReference type="Pfam" id="PF00271">
    <property type="entry name" value="Helicase_C"/>
    <property type="match status" value="1"/>
</dbReference>
<dbReference type="GO" id="GO:0016787">
    <property type="term" value="F:hydrolase activity"/>
    <property type="evidence" value="ECO:0007669"/>
    <property type="project" value="UniProtKB-KW"/>
</dbReference>
<dbReference type="GO" id="GO:0031297">
    <property type="term" value="P:replication fork processing"/>
    <property type="evidence" value="ECO:0007669"/>
    <property type="project" value="TreeGrafter"/>
</dbReference>
<evidence type="ECO:0000313" key="8">
    <source>
        <dbReference type="Proteomes" id="UP001165065"/>
    </source>
</evidence>
<dbReference type="Gene3D" id="3.40.50.300">
    <property type="entry name" value="P-loop containing nucleotide triphosphate hydrolases"/>
    <property type="match status" value="1"/>
</dbReference>
<feature type="domain" description="Helicase C-terminal" evidence="6">
    <location>
        <begin position="474"/>
        <end position="629"/>
    </location>
</feature>
<dbReference type="AlphaFoldDB" id="A0A9W7GIT0"/>
<dbReference type="InterPro" id="IPR049730">
    <property type="entry name" value="SNF2/RAD54-like_C"/>
</dbReference>
<evidence type="ECO:0000256" key="2">
    <source>
        <dbReference type="ARBA" id="ARBA00022801"/>
    </source>
</evidence>
<dbReference type="GO" id="GO:0004386">
    <property type="term" value="F:helicase activity"/>
    <property type="evidence" value="ECO:0007669"/>
    <property type="project" value="UniProtKB-KW"/>
</dbReference>
<evidence type="ECO:0000256" key="1">
    <source>
        <dbReference type="ARBA" id="ARBA00022741"/>
    </source>
</evidence>
<keyword evidence="8" id="KW-1185">Reference proteome</keyword>
<gene>
    <name evidence="7" type="ORF">TrCOL_g9332</name>
</gene>
<dbReference type="GO" id="GO:0004520">
    <property type="term" value="F:DNA endonuclease activity"/>
    <property type="evidence" value="ECO:0007669"/>
    <property type="project" value="TreeGrafter"/>
</dbReference>
<reference evidence="8" key="1">
    <citation type="journal article" date="2023" name="Commun. Biol.">
        <title>Genome analysis of Parmales, the sister group of diatoms, reveals the evolutionary specialization of diatoms from phago-mixotrophs to photoautotrophs.</title>
        <authorList>
            <person name="Ban H."/>
            <person name="Sato S."/>
            <person name="Yoshikawa S."/>
            <person name="Yamada K."/>
            <person name="Nakamura Y."/>
            <person name="Ichinomiya M."/>
            <person name="Sato N."/>
            <person name="Blanc-Mathieu R."/>
            <person name="Endo H."/>
            <person name="Kuwata A."/>
            <person name="Ogata H."/>
        </authorList>
    </citation>
    <scope>NUCLEOTIDE SEQUENCE [LARGE SCALE GENOMIC DNA]</scope>
</reference>
<dbReference type="GO" id="GO:0043596">
    <property type="term" value="C:nuclear replication fork"/>
    <property type="evidence" value="ECO:0007669"/>
    <property type="project" value="TreeGrafter"/>
</dbReference>
<dbReference type="InterPro" id="IPR014001">
    <property type="entry name" value="Helicase_ATP-bd"/>
</dbReference>
<evidence type="ECO:0000256" key="4">
    <source>
        <dbReference type="ARBA" id="ARBA00022840"/>
    </source>
</evidence>
<dbReference type="InterPro" id="IPR027417">
    <property type="entry name" value="P-loop_NTPase"/>
</dbReference>
<dbReference type="CDD" id="cd18793">
    <property type="entry name" value="SF2_C_SNF"/>
    <property type="match status" value="1"/>
</dbReference>
<dbReference type="PANTHER" id="PTHR45766:SF3">
    <property type="entry name" value="DNA ANNEALING HELICASE AND ENDONUCLEASE ZRANB3"/>
    <property type="match status" value="1"/>
</dbReference>
<comment type="caution">
    <text evidence="7">The sequence shown here is derived from an EMBL/GenBank/DDBJ whole genome shotgun (WGS) entry which is preliminary data.</text>
</comment>